<gene>
    <name evidence="2" type="ORF">LITE_LOCUS19219</name>
</gene>
<proteinExistence type="predicted"/>
<comment type="caution">
    <text evidence="2">The sequence shown here is derived from an EMBL/GenBank/DDBJ whole genome shotgun (WGS) entry which is preliminary data.</text>
</comment>
<organism evidence="2 3">
    <name type="scientific">Linum tenue</name>
    <dbReference type="NCBI Taxonomy" id="586396"/>
    <lineage>
        <taxon>Eukaryota</taxon>
        <taxon>Viridiplantae</taxon>
        <taxon>Streptophyta</taxon>
        <taxon>Embryophyta</taxon>
        <taxon>Tracheophyta</taxon>
        <taxon>Spermatophyta</taxon>
        <taxon>Magnoliopsida</taxon>
        <taxon>eudicotyledons</taxon>
        <taxon>Gunneridae</taxon>
        <taxon>Pentapetalae</taxon>
        <taxon>rosids</taxon>
        <taxon>fabids</taxon>
        <taxon>Malpighiales</taxon>
        <taxon>Linaceae</taxon>
        <taxon>Linum</taxon>
    </lineage>
</organism>
<dbReference type="EMBL" id="CAMGYJ010000005">
    <property type="protein sequence ID" value="CAI0422663.1"/>
    <property type="molecule type" value="Genomic_DNA"/>
</dbReference>
<accession>A0AAV0KKI6</accession>
<evidence type="ECO:0000313" key="2">
    <source>
        <dbReference type="EMBL" id="CAI0422663.1"/>
    </source>
</evidence>
<evidence type="ECO:0000256" key="1">
    <source>
        <dbReference type="SAM" id="MobiDB-lite"/>
    </source>
</evidence>
<sequence length="148" mass="17368">MPEIFWELHHHCEEIRLLFGRSVSIAKKLQAQCPMKRRETEDGVNHDVSLFSQFRRFDQRATGGSGERLDKSQICAFCFDFSEATTLIRSRKAGFEAGFEDRQQRWRKEMTTVVMPRSDERRWVKFTHKIDTSSPTNSTLRGKHEGED</sequence>
<keyword evidence="3" id="KW-1185">Reference proteome</keyword>
<feature type="region of interest" description="Disordered" evidence="1">
    <location>
        <begin position="128"/>
        <end position="148"/>
    </location>
</feature>
<dbReference type="Proteomes" id="UP001154282">
    <property type="component" value="Unassembled WGS sequence"/>
</dbReference>
<evidence type="ECO:0000313" key="3">
    <source>
        <dbReference type="Proteomes" id="UP001154282"/>
    </source>
</evidence>
<dbReference type="AlphaFoldDB" id="A0AAV0KKI6"/>
<protein>
    <submittedName>
        <fullName evidence="2">Uncharacterized protein</fullName>
    </submittedName>
</protein>
<reference evidence="2" key="1">
    <citation type="submission" date="2022-08" db="EMBL/GenBank/DDBJ databases">
        <authorList>
            <person name="Gutierrez-Valencia J."/>
        </authorList>
    </citation>
    <scope>NUCLEOTIDE SEQUENCE</scope>
</reference>
<name>A0AAV0KKI6_9ROSI</name>